<proteinExistence type="inferred from homology"/>
<dbReference type="GO" id="GO:0046872">
    <property type="term" value="F:metal ion binding"/>
    <property type="evidence" value="ECO:0007669"/>
    <property type="project" value="UniProtKB-KW"/>
</dbReference>
<protein>
    <recommendedName>
        <fullName evidence="8">DDE Tnp4 domain-containing protein</fullName>
    </recommendedName>
</protein>
<dbReference type="PANTHER" id="PTHR22930">
    <property type="match status" value="1"/>
</dbReference>
<keyword evidence="10" id="KW-1185">Reference proteome</keyword>
<dbReference type="GO" id="GO:0004518">
    <property type="term" value="F:nuclease activity"/>
    <property type="evidence" value="ECO:0007669"/>
    <property type="project" value="UniProtKB-KW"/>
</dbReference>
<gene>
    <name evidence="9" type="ORF">V5799_034250</name>
</gene>
<accession>A0AAQ4DL00</accession>
<dbReference type="GO" id="GO:0005634">
    <property type="term" value="C:nucleus"/>
    <property type="evidence" value="ECO:0007669"/>
    <property type="project" value="UniProtKB-SubCell"/>
</dbReference>
<comment type="caution">
    <text evidence="9">The sequence shown here is derived from an EMBL/GenBank/DDBJ whole genome shotgun (WGS) entry which is preliminary data.</text>
</comment>
<reference evidence="9 10" key="1">
    <citation type="journal article" date="2023" name="Arcadia Sci">
        <title>De novo assembly of a long-read Amblyomma americanum tick genome.</title>
        <authorList>
            <person name="Chou S."/>
            <person name="Poskanzer K.E."/>
            <person name="Rollins M."/>
            <person name="Thuy-Boun P.S."/>
        </authorList>
    </citation>
    <scope>NUCLEOTIDE SEQUENCE [LARGE SCALE GENOMIC DNA]</scope>
    <source>
        <strain evidence="9">F_SG_1</strain>
        <tissue evidence="9">Salivary glands</tissue>
    </source>
</reference>
<dbReference type="GO" id="GO:0016787">
    <property type="term" value="F:hydrolase activity"/>
    <property type="evidence" value="ECO:0007669"/>
    <property type="project" value="UniProtKB-KW"/>
</dbReference>
<evidence type="ECO:0000256" key="4">
    <source>
        <dbReference type="ARBA" id="ARBA00022722"/>
    </source>
</evidence>
<keyword evidence="6" id="KW-0378">Hydrolase</keyword>
<dbReference type="EMBL" id="JARKHS020029576">
    <property type="protein sequence ID" value="KAK8763140.1"/>
    <property type="molecule type" value="Genomic_DNA"/>
</dbReference>
<dbReference type="PANTHER" id="PTHR22930:SF85">
    <property type="entry name" value="GH03217P-RELATED"/>
    <property type="match status" value="1"/>
</dbReference>
<evidence type="ECO:0000256" key="7">
    <source>
        <dbReference type="ARBA" id="ARBA00023242"/>
    </source>
</evidence>
<keyword evidence="5" id="KW-0479">Metal-binding</keyword>
<evidence type="ECO:0000256" key="5">
    <source>
        <dbReference type="ARBA" id="ARBA00022723"/>
    </source>
</evidence>
<evidence type="ECO:0000256" key="1">
    <source>
        <dbReference type="ARBA" id="ARBA00001968"/>
    </source>
</evidence>
<evidence type="ECO:0000256" key="2">
    <source>
        <dbReference type="ARBA" id="ARBA00004123"/>
    </source>
</evidence>
<organism evidence="9 10">
    <name type="scientific">Amblyomma americanum</name>
    <name type="common">Lone star tick</name>
    <dbReference type="NCBI Taxonomy" id="6943"/>
    <lineage>
        <taxon>Eukaryota</taxon>
        <taxon>Metazoa</taxon>
        <taxon>Ecdysozoa</taxon>
        <taxon>Arthropoda</taxon>
        <taxon>Chelicerata</taxon>
        <taxon>Arachnida</taxon>
        <taxon>Acari</taxon>
        <taxon>Parasitiformes</taxon>
        <taxon>Ixodida</taxon>
        <taxon>Ixodoidea</taxon>
        <taxon>Ixodidae</taxon>
        <taxon>Amblyomminae</taxon>
        <taxon>Amblyomma</taxon>
    </lineage>
</organism>
<keyword evidence="4" id="KW-0540">Nuclease</keyword>
<evidence type="ECO:0000313" key="10">
    <source>
        <dbReference type="Proteomes" id="UP001321473"/>
    </source>
</evidence>
<dbReference type="InterPro" id="IPR045249">
    <property type="entry name" value="HARBI1-like"/>
</dbReference>
<keyword evidence="7" id="KW-0539">Nucleus</keyword>
<dbReference type="InterPro" id="IPR027806">
    <property type="entry name" value="HARBI1_dom"/>
</dbReference>
<evidence type="ECO:0000259" key="8">
    <source>
        <dbReference type="Pfam" id="PF13359"/>
    </source>
</evidence>
<sequence length="173" mass="19870">MLEDGELLLGESGYPLQPWLLTPVSGHPDANTAEWKYNAAHSSMRCFVESCIGVLKSRFRCFRRYRTLRYEPERAVAIIAAWAALHNICLEEALAADEDATTDEPDNNRPPLLAGYLAGTGSRMTYLRGRAMRDLIIGLFGTTRSQRQAHLQMVRLQRQWQQQRQQQQQHNRQ</sequence>
<evidence type="ECO:0000256" key="3">
    <source>
        <dbReference type="ARBA" id="ARBA00006958"/>
    </source>
</evidence>
<comment type="cofactor">
    <cofactor evidence="1">
        <name>a divalent metal cation</name>
        <dbReference type="ChEBI" id="CHEBI:60240"/>
    </cofactor>
</comment>
<feature type="domain" description="DDE Tnp4" evidence="8">
    <location>
        <begin position="4"/>
        <end position="87"/>
    </location>
</feature>
<dbReference type="Proteomes" id="UP001321473">
    <property type="component" value="Unassembled WGS sequence"/>
</dbReference>
<comment type="similarity">
    <text evidence="3">Belongs to the HARBI1 family.</text>
</comment>
<evidence type="ECO:0000256" key="6">
    <source>
        <dbReference type="ARBA" id="ARBA00022801"/>
    </source>
</evidence>
<dbReference type="Pfam" id="PF13359">
    <property type="entry name" value="DDE_Tnp_4"/>
    <property type="match status" value="1"/>
</dbReference>
<name>A0AAQ4DL00_AMBAM</name>
<dbReference type="AlphaFoldDB" id="A0AAQ4DL00"/>
<evidence type="ECO:0000313" key="9">
    <source>
        <dbReference type="EMBL" id="KAK8763140.1"/>
    </source>
</evidence>
<comment type="subcellular location">
    <subcellularLocation>
        <location evidence="2">Nucleus</location>
    </subcellularLocation>
</comment>